<evidence type="ECO:0000313" key="4">
    <source>
        <dbReference type="EMBL" id="KDN96166.1"/>
    </source>
</evidence>
<evidence type="ECO:0000313" key="5">
    <source>
        <dbReference type="Proteomes" id="UP000027341"/>
    </source>
</evidence>
<dbReference type="RefSeq" id="WP_029911735.1">
    <property type="nucleotide sequence ID" value="NZ_AP020335.1"/>
</dbReference>
<dbReference type="GO" id="GO:0004022">
    <property type="term" value="F:alcohol dehydrogenase (NAD+) activity"/>
    <property type="evidence" value="ECO:0007669"/>
    <property type="project" value="TreeGrafter"/>
</dbReference>
<dbReference type="InterPro" id="IPR039697">
    <property type="entry name" value="Alcohol_dehydrogenase_Fe"/>
</dbReference>
<evidence type="ECO:0000259" key="2">
    <source>
        <dbReference type="Pfam" id="PF00465"/>
    </source>
</evidence>
<feature type="domain" description="Fe-containing alcohol dehydrogenase-like C-terminal" evidence="3">
    <location>
        <begin position="195"/>
        <end position="291"/>
    </location>
</feature>
<dbReference type="Gene3D" id="3.40.50.1970">
    <property type="match status" value="1"/>
</dbReference>
<keyword evidence="1" id="KW-0560">Oxidoreductase</keyword>
<feature type="domain" description="Alcohol dehydrogenase iron-type/glycerol dehydrogenase GldA" evidence="2">
    <location>
        <begin position="11"/>
        <end position="182"/>
    </location>
</feature>
<evidence type="ECO:0000256" key="1">
    <source>
        <dbReference type="ARBA" id="ARBA00023002"/>
    </source>
</evidence>
<sequence>MKHRNFKTVPRMIFGRGAFDQLDEVLAEQRKSSKDLVVFLVDEIHKDRPLGQRIPKHDQDMLIWLDVTDEPKTTYVDALTEQVQAYCREHNDGNDPVSIIGLGGGSSMDIAKAVALLLTNPGGAALYQGWDLIKNPAVHHVGIPTISGTGAEASRTTVLTGPEKKLGMNSDYTVFDQIIMDPDLVAGVEKNQWFYTGMDCYIHNVEALNGTYINEFARAFGDQSSQLCHEVFLEDHPESEEKLMMASYMGGQSIAYSQVGACHALSYGLSYVLGYHHGIGNCIAFNVLDDFYPEGVATFRKMMEKHNIDLPTNVCANLTDEQMNKMIQVCSGMAPLWDNVYGPSWKEKVTPELLRGLYEKM</sequence>
<name>A0A067A0Q9_HYDMR</name>
<dbReference type="AlphaFoldDB" id="A0A067A0Q9"/>
<dbReference type="InterPro" id="IPR001670">
    <property type="entry name" value="ADH_Fe/GldA"/>
</dbReference>
<evidence type="ECO:0000259" key="3">
    <source>
        <dbReference type="Pfam" id="PF25137"/>
    </source>
</evidence>
<gene>
    <name evidence="4" type="ORF">EI16_07705</name>
</gene>
<dbReference type="InterPro" id="IPR056798">
    <property type="entry name" value="ADH_Fe_C"/>
</dbReference>
<dbReference type="GO" id="GO:0046872">
    <property type="term" value="F:metal ion binding"/>
    <property type="evidence" value="ECO:0007669"/>
    <property type="project" value="InterPro"/>
</dbReference>
<comment type="caution">
    <text evidence="4">The sequence shown here is derived from an EMBL/GenBank/DDBJ whole genome shotgun (WGS) entry which is preliminary data.</text>
</comment>
<proteinExistence type="predicted"/>
<dbReference type="Gene3D" id="1.20.1090.10">
    <property type="entry name" value="Dehydroquinate synthase-like - alpha domain"/>
    <property type="match status" value="1"/>
</dbReference>
<protein>
    <submittedName>
        <fullName evidence="4">Alcohol dehydrogenase</fullName>
    </submittedName>
</protein>
<dbReference type="PANTHER" id="PTHR11496">
    <property type="entry name" value="ALCOHOL DEHYDROGENASE"/>
    <property type="match status" value="1"/>
</dbReference>
<dbReference type="STRING" id="28885.EI16_07705"/>
<reference evidence="4 5" key="1">
    <citation type="submission" date="2014-04" db="EMBL/GenBank/DDBJ databases">
        <title>Draft genome sequence of Hydrogenovibrio marinus MH-110, a model organism for aerobic H2 metabolism.</title>
        <authorList>
            <person name="Cha H.J."/>
            <person name="Jo B.H."/>
            <person name="Hwang B.H."/>
        </authorList>
    </citation>
    <scope>NUCLEOTIDE SEQUENCE [LARGE SCALE GENOMIC DNA]</scope>
    <source>
        <strain evidence="4 5">MH-110</strain>
    </source>
</reference>
<dbReference type="Pfam" id="PF25137">
    <property type="entry name" value="ADH_Fe_C"/>
    <property type="match status" value="1"/>
</dbReference>
<dbReference type="CDD" id="cd08184">
    <property type="entry name" value="Fe-ADH_KdnB-like"/>
    <property type="match status" value="1"/>
</dbReference>
<accession>A0A067A0Q9</accession>
<dbReference type="SUPFAM" id="SSF56796">
    <property type="entry name" value="Dehydroquinate synthase-like"/>
    <property type="match status" value="1"/>
</dbReference>
<organism evidence="4 5">
    <name type="scientific">Hydrogenovibrio marinus</name>
    <dbReference type="NCBI Taxonomy" id="28885"/>
    <lineage>
        <taxon>Bacteria</taxon>
        <taxon>Pseudomonadati</taxon>
        <taxon>Pseudomonadota</taxon>
        <taxon>Gammaproteobacteria</taxon>
        <taxon>Thiotrichales</taxon>
        <taxon>Piscirickettsiaceae</taxon>
        <taxon>Hydrogenovibrio</taxon>
    </lineage>
</organism>
<dbReference type="Proteomes" id="UP000027341">
    <property type="component" value="Unassembled WGS sequence"/>
</dbReference>
<dbReference type="EMBL" id="JMIU01000001">
    <property type="protein sequence ID" value="KDN96166.1"/>
    <property type="molecule type" value="Genomic_DNA"/>
</dbReference>
<dbReference type="Pfam" id="PF00465">
    <property type="entry name" value="Fe-ADH"/>
    <property type="match status" value="1"/>
</dbReference>
<dbReference type="PANTHER" id="PTHR11496:SF104">
    <property type="entry name" value="3-DEOXY-ALPHA-D-MANNO-OCTULOSONATE 8-OXIDASE"/>
    <property type="match status" value="1"/>
</dbReference>
<keyword evidence="5" id="KW-1185">Reference proteome</keyword>